<dbReference type="AlphaFoldDB" id="A0A7J8KBF9"/>
<reference evidence="1 2" key="1">
    <citation type="journal article" date="2020" name="Nature">
        <title>Six reference-quality genomes reveal evolution of bat adaptations.</title>
        <authorList>
            <person name="Jebb D."/>
            <person name="Huang Z."/>
            <person name="Pippel M."/>
            <person name="Hughes G.M."/>
            <person name="Lavrichenko K."/>
            <person name="Devanna P."/>
            <person name="Winkler S."/>
            <person name="Jermiin L.S."/>
            <person name="Skirmuntt E.C."/>
            <person name="Katzourakis A."/>
            <person name="Burkitt-Gray L."/>
            <person name="Ray D.A."/>
            <person name="Sullivan K.A.M."/>
            <person name="Roscito J.G."/>
            <person name="Kirilenko B.M."/>
            <person name="Davalos L.M."/>
            <person name="Corthals A.P."/>
            <person name="Power M.L."/>
            <person name="Jones G."/>
            <person name="Ransome R.D."/>
            <person name="Dechmann D.K.N."/>
            <person name="Locatelli A.G."/>
            <person name="Puechmaille S.J."/>
            <person name="Fedrigo O."/>
            <person name="Jarvis E.D."/>
            <person name="Hiller M."/>
            <person name="Vernes S.C."/>
            <person name="Myers E.W."/>
            <person name="Teeling E.C."/>
        </authorList>
    </citation>
    <scope>NUCLEOTIDE SEQUENCE [LARGE SCALE GENOMIC DNA]</scope>
    <source>
        <strain evidence="1">MRouAeg1</strain>
        <tissue evidence="1">Muscle</tissue>
    </source>
</reference>
<dbReference type="EMBL" id="JACASE010000001">
    <property type="protein sequence ID" value="KAF6506195.1"/>
    <property type="molecule type" value="Genomic_DNA"/>
</dbReference>
<proteinExistence type="predicted"/>
<name>A0A7J8KBF9_ROUAE</name>
<accession>A0A7J8KBF9</accession>
<comment type="caution">
    <text evidence="1">The sequence shown here is derived from an EMBL/GenBank/DDBJ whole genome shotgun (WGS) entry which is preliminary data.</text>
</comment>
<dbReference type="Proteomes" id="UP000593571">
    <property type="component" value="Unassembled WGS sequence"/>
</dbReference>
<evidence type="ECO:0000313" key="1">
    <source>
        <dbReference type="EMBL" id="KAF6506195.1"/>
    </source>
</evidence>
<evidence type="ECO:0000313" key="2">
    <source>
        <dbReference type="Proteomes" id="UP000593571"/>
    </source>
</evidence>
<protein>
    <submittedName>
        <fullName evidence="1">Uncharacterized protein</fullName>
    </submittedName>
</protein>
<gene>
    <name evidence="1" type="ORF">HJG63_007999</name>
</gene>
<organism evidence="1 2">
    <name type="scientific">Rousettus aegyptiacus</name>
    <name type="common">Egyptian fruit bat</name>
    <name type="synonym">Pteropus aegyptiacus</name>
    <dbReference type="NCBI Taxonomy" id="9407"/>
    <lineage>
        <taxon>Eukaryota</taxon>
        <taxon>Metazoa</taxon>
        <taxon>Chordata</taxon>
        <taxon>Craniata</taxon>
        <taxon>Vertebrata</taxon>
        <taxon>Euteleostomi</taxon>
        <taxon>Mammalia</taxon>
        <taxon>Eutheria</taxon>
        <taxon>Laurasiatheria</taxon>
        <taxon>Chiroptera</taxon>
        <taxon>Yinpterochiroptera</taxon>
        <taxon>Pteropodoidea</taxon>
        <taxon>Pteropodidae</taxon>
        <taxon>Rousettinae</taxon>
        <taxon>Rousettus</taxon>
    </lineage>
</organism>
<sequence>MTTGGPTQERGTLIAANCSLFPATFSTQLSPLPCNPAYSSWLPTREGLEVGREAKAWRDWGSSDWKEAIFVLCLLCCRGLETEFSLVPASSSAPSLSPTALLLSLPQSIFSKHLLLLSKPFFCSRKLHPAFISIIAK</sequence>
<keyword evidence="2" id="KW-1185">Reference proteome</keyword>